<keyword evidence="3" id="KW-1185">Reference proteome</keyword>
<organism evidence="2 3">
    <name type="scientific">Penicillium alfredii</name>
    <dbReference type="NCBI Taxonomy" id="1506179"/>
    <lineage>
        <taxon>Eukaryota</taxon>
        <taxon>Fungi</taxon>
        <taxon>Dikarya</taxon>
        <taxon>Ascomycota</taxon>
        <taxon>Pezizomycotina</taxon>
        <taxon>Eurotiomycetes</taxon>
        <taxon>Eurotiomycetidae</taxon>
        <taxon>Eurotiales</taxon>
        <taxon>Aspergillaceae</taxon>
        <taxon>Penicillium</taxon>
    </lineage>
</organism>
<name>A0A9W9G4E7_9EURO</name>
<evidence type="ECO:0000256" key="1">
    <source>
        <dbReference type="SAM" id="MobiDB-lite"/>
    </source>
</evidence>
<sequence length="82" mass="8996">MSLKVPWNPGYGGSKLAPIIRRRWGAWSTEGRLNLSLRNCAVGFWVLAKPTPGTKAKLPGTTLRAPGSYNSSPQEICSPQEW</sequence>
<feature type="region of interest" description="Disordered" evidence="1">
    <location>
        <begin position="56"/>
        <end position="82"/>
    </location>
</feature>
<reference evidence="2" key="2">
    <citation type="journal article" date="2023" name="IMA Fungus">
        <title>Comparative genomic study of the Penicillium genus elucidates a diverse pangenome and 15 lateral gene transfer events.</title>
        <authorList>
            <person name="Petersen C."/>
            <person name="Sorensen T."/>
            <person name="Nielsen M.R."/>
            <person name="Sondergaard T.E."/>
            <person name="Sorensen J.L."/>
            <person name="Fitzpatrick D.A."/>
            <person name="Frisvad J.C."/>
            <person name="Nielsen K.L."/>
        </authorList>
    </citation>
    <scope>NUCLEOTIDE SEQUENCE</scope>
    <source>
        <strain evidence="2">IBT 34128</strain>
    </source>
</reference>
<dbReference type="Proteomes" id="UP001141434">
    <property type="component" value="Unassembled WGS sequence"/>
</dbReference>
<comment type="caution">
    <text evidence="2">The sequence shown here is derived from an EMBL/GenBank/DDBJ whole genome shotgun (WGS) entry which is preliminary data.</text>
</comment>
<accession>A0A9W9G4E7</accession>
<proteinExistence type="predicted"/>
<gene>
    <name evidence="2" type="ORF">NUU61_001422</name>
</gene>
<protein>
    <submittedName>
        <fullName evidence="2">Uncharacterized protein</fullName>
    </submittedName>
</protein>
<feature type="compositionally biased region" description="Polar residues" evidence="1">
    <location>
        <begin position="68"/>
        <end position="82"/>
    </location>
</feature>
<evidence type="ECO:0000313" key="2">
    <source>
        <dbReference type="EMBL" id="KAJ5111792.1"/>
    </source>
</evidence>
<dbReference type="RefSeq" id="XP_056515271.1">
    <property type="nucleotide sequence ID" value="XM_056652004.1"/>
</dbReference>
<reference evidence="2" key="1">
    <citation type="submission" date="2022-11" db="EMBL/GenBank/DDBJ databases">
        <authorList>
            <person name="Petersen C."/>
        </authorList>
    </citation>
    <scope>NUCLEOTIDE SEQUENCE</scope>
    <source>
        <strain evidence="2">IBT 34128</strain>
    </source>
</reference>
<dbReference type="EMBL" id="JAPMSZ010000002">
    <property type="protein sequence ID" value="KAJ5111792.1"/>
    <property type="molecule type" value="Genomic_DNA"/>
</dbReference>
<dbReference type="GeneID" id="81391172"/>
<dbReference type="AlphaFoldDB" id="A0A9W9G4E7"/>
<evidence type="ECO:0000313" key="3">
    <source>
        <dbReference type="Proteomes" id="UP001141434"/>
    </source>
</evidence>